<comment type="caution">
    <text evidence="2">The sequence shown here is derived from an EMBL/GenBank/DDBJ whole genome shotgun (WGS) entry which is preliminary data.</text>
</comment>
<dbReference type="Proteomes" id="UP000290819">
    <property type="component" value="Unassembled WGS sequence"/>
</dbReference>
<dbReference type="OrthoDB" id="8203984at2"/>
<reference evidence="2 3" key="1">
    <citation type="submission" date="2017-03" db="EMBL/GenBank/DDBJ databases">
        <authorList>
            <person name="Safronova V.I."/>
            <person name="Sazanova A.L."/>
            <person name="Chirak E.R."/>
        </authorList>
    </citation>
    <scope>NUCLEOTIDE SEQUENCE [LARGE SCALE GENOMIC DNA]</scope>
    <source>
        <strain evidence="2 3">Opo-243</strain>
    </source>
</reference>
<evidence type="ECO:0000313" key="3">
    <source>
        <dbReference type="Proteomes" id="UP000290819"/>
    </source>
</evidence>
<feature type="transmembrane region" description="Helical" evidence="1">
    <location>
        <begin position="79"/>
        <end position="100"/>
    </location>
</feature>
<keyword evidence="3" id="KW-1185">Reference proteome</keyword>
<evidence type="ECO:0008006" key="4">
    <source>
        <dbReference type="Google" id="ProtNLM"/>
    </source>
</evidence>
<feature type="transmembrane region" description="Helical" evidence="1">
    <location>
        <begin position="294"/>
        <end position="314"/>
    </location>
</feature>
<feature type="transmembrane region" description="Helical" evidence="1">
    <location>
        <begin position="112"/>
        <end position="132"/>
    </location>
</feature>
<keyword evidence="1" id="KW-0472">Membrane</keyword>
<sequence>MNLGLLIAAMAVGQGAIFAVQTWLLANGRFELLSWFGTHYSFAIFGIILTDGGTSTILARDVARLSGSQDSSDEFWQSFCEIVVFRLSVVMLLGCAAAVYVATLTADGFSRSYLLCILPGLLVWTGNATGLLDGLKLSGIGGMTGSLAYVASAVALALAPNASPEMAGMILGGAFSGGYVLAVLAQWTILSRLGWTPRIRKTTAAGLVLAFKNGAAMMFQLVPGQIGWRVQLTLSAVYLGPEATAVLTYVKQIVNAVTMIVMTVVRVDFPGLVQKVSRTAEHSFRTIAEAQKTTLFCAIAFTVGAITVSLLSYIVPQSRFAAAAHALLMFSPTILTTAISAMMAQGMIALGAYAAVARITAIGAAAGIAASYLLIVPLGLYAILAGELVSHILGFALMHIDISRFGRLRGSRLERAAT</sequence>
<feature type="transmembrane region" description="Helical" evidence="1">
    <location>
        <begin position="139"/>
        <end position="160"/>
    </location>
</feature>
<name>A0A4Q1UMU3_9BRAD</name>
<feature type="transmembrane region" description="Helical" evidence="1">
    <location>
        <begin position="355"/>
        <end position="375"/>
    </location>
</feature>
<accession>A0A4Q1UMU3</accession>
<dbReference type="AlphaFoldDB" id="A0A4Q1UMU3"/>
<keyword evidence="1" id="KW-1133">Transmembrane helix</keyword>
<dbReference type="RefSeq" id="WP_129274598.1">
    <property type="nucleotide sequence ID" value="NZ_MZXW01000050.1"/>
</dbReference>
<protein>
    <recommendedName>
        <fullName evidence="4">Oligosaccharide flippase family protein</fullName>
    </recommendedName>
</protein>
<proteinExistence type="predicted"/>
<evidence type="ECO:0000256" key="1">
    <source>
        <dbReference type="SAM" id="Phobius"/>
    </source>
</evidence>
<evidence type="ECO:0000313" key="2">
    <source>
        <dbReference type="EMBL" id="RXT36455.1"/>
    </source>
</evidence>
<gene>
    <name evidence="2" type="ORF">B5V03_32865</name>
</gene>
<keyword evidence="1" id="KW-0812">Transmembrane</keyword>
<feature type="transmembrane region" description="Helical" evidence="1">
    <location>
        <begin position="39"/>
        <end position="59"/>
    </location>
</feature>
<organism evidence="2 3">
    <name type="scientific">Bradyrhizobium betae</name>
    <dbReference type="NCBI Taxonomy" id="244734"/>
    <lineage>
        <taxon>Bacteria</taxon>
        <taxon>Pseudomonadati</taxon>
        <taxon>Pseudomonadota</taxon>
        <taxon>Alphaproteobacteria</taxon>
        <taxon>Hyphomicrobiales</taxon>
        <taxon>Nitrobacteraceae</taxon>
        <taxon>Bradyrhizobium</taxon>
    </lineage>
</organism>
<dbReference type="EMBL" id="MZXW01000050">
    <property type="protein sequence ID" value="RXT36455.1"/>
    <property type="molecule type" value="Genomic_DNA"/>
</dbReference>
<feature type="transmembrane region" description="Helical" evidence="1">
    <location>
        <begin position="166"/>
        <end position="190"/>
    </location>
</feature>